<gene>
    <name evidence="3" type="ORF">HETSPECPRED_001563</name>
</gene>
<reference evidence="3" key="1">
    <citation type="submission" date="2021-03" db="EMBL/GenBank/DDBJ databases">
        <authorList>
            <person name="Tagirdzhanova G."/>
        </authorList>
    </citation>
    <scope>NUCLEOTIDE SEQUENCE</scope>
</reference>
<dbReference type="Proteomes" id="UP000664521">
    <property type="component" value="Unassembled WGS sequence"/>
</dbReference>
<dbReference type="InterPro" id="IPR041588">
    <property type="entry name" value="Integrase_H2C2"/>
</dbReference>
<proteinExistence type="predicted"/>
<dbReference type="OrthoDB" id="3929326at2759"/>
<dbReference type="EMBL" id="CAJPDS010000129">
    <property type="protein sequence ID" value="CAF9939353.1"/>
    <property type="molecule type" value="Genomic_DNA"/>
</dbReference>
<dbReference type="Pfam" id="PF17921">
    <property type="entry name" value="Integrase_H2C2"/>
    <property type="match status" value="1"/>
</dbReference>
<keyword evidence="4" id="KW-1185">Reference proteome</keyword>
<evidence type="ECO:0000313" key="3">
    <source>
        <dbReference type="EMBL" id="CAF9939353.1"/>
    </source>
</evidence>
<comment type="caution">
    <text evidence="3">The sequence shown here is derived from an EMBL/GenBank/DDBJ whole genome shotgun (WGS) entry which is preliminary data.</text>
</comment>
<feature type="compositionally biased region" description="Polar residues" evidence="1">
    <location>
        <begin position="10"/>
        <end position="28"/>
    </location>
</feature>
<organism evidence="3 4">
    <name type="scientific">Heterodermia speciosa</name>
    <dbReference type="NCBI Taxonomy" id="116794"/>
    <lineage>
        <taxon>Eukaryota</taxon>
        <taxon>Fungi</taxon>
        <taxon>Dikarya</taxon>
        <taxon>Ascomycota</taxon>
        <taxon>Pezizomycotina</taxon>
        <taxon>Lecanoromycetes</taxon>
        <taxon>OSLEUM clade</taxon>
        <taxon>Lecanoromycetidae</taxon>
        <taxon>Caliciales</taxon>
        <taxon>Physciaceae</taxon>
        <taxon>Heterodermia</taxon>
    </lineage>
</organism>
<dbReference type="Gene3D" id="1.10.340.70">
    <property type="match status" value="1"/>
</dbReference>
<evidence type="ECO:0000256" key="1">
    <source>
        <dbReference type="SAM" id="MobiDB-lite"/>
    </source>
</evidence>
<feature type="region of interest" description="Disordered" evidence="1">
    <location>
        <begin position="1"/>
        <end position="32"/>
    </location>
</feature>
<accession>A0A8H3J2G3</accession>
<dbReference type="AlphaFoldDB" id="A0A8H3J2G3"/>
<name>A0A8H3J2G3_9LECA</name>
<evidence type="ECO:0000259" key="2">
    <source>
        <dbReference type="Pfam" id="PF17921"/>
    </source>
</evidence>
<sequence length="136" mass="15723">MAPKPPTAKHPQSPSNELRTADQATSAAENADISKKADDDLKLDAVYIAFGIDFQLTDDLIYHCKDDNTRLRIPDSCVQDIFRLAHDDFAHAEHHRIYVKLVDLVYIKKLFKQLTIYLRHCLVCQLHQTKKHKFHD</sequence>
<evidence type="ECO:0000313" key="4">
    <source>
        <dbReference type="Proteomes" id="UP000664521"/>
    </source>
</evidence>
<protein>
    <recommendedName>
        <fullName evidence="2">Integrase zinc-binding domain-containing protein</fullName>
    </recommendedName>
</protein>
<feature type="domain" description="Integrase zinc-binding" evidence="2">
    <location>
        <begin position="73"/>
        <end position="129"/>
    </location>
</feature>